<dbReference type="InterPro" id="IPR020568">
    <property type="entry name" value="Ribosomal_Su5_D2-typ_SF"/>
</dbReference>
<proteinExistence type="inferred from homology"/>
<dbReference type="Gene3D" id="2.30.130.40">
    <property type="entry name" value="LON domain-like"/>
    <property type="match status" value="1"/>
</dbReference>
<evidence type="ECO:0000256" key="3">
    <source>
        <dbReference type="ARBA" id="ARBA00022741"/>
    </source>
</evidence>
<feature type="domain" description="Lon N-terminal" evidence="13">
    <location>
        <begin position="1009"/>
        <end position="1218"/>
    </location>
</feature>
<dbReference type="InterPro" id="IPR027503">
    <property type="entry name" value="Lonm_euk"/>
</dbReference>
<comment type="subcellular location">
    <subcellularLocation>
        <location evidence="1 9">Mitochondrion matrix</location>
    </subcellularLocation>
</comment>
<dbReference type="CDD" id="cd19500">
    <property type="entry name" value="RecA-like_Lon"/>
    <property type="match status" value="1"/>
</dbReference>
<dbReference type="InterPro" id="IPR008268">
    <property type="entry name" value="Peptidase_S16_AS"/>
</dbReference>
<keyword evidence="5 9" id="KW-0720">Serine protease</keyword>
<reference evidence="14 15" key="1">
    <citation type="submission" date="2021-03" db="EMBL/GenBank/DDBJ databases">
        <authorList>
            <person name="King G.J."/>
            <person name="Bancroft I."/>
            <person name="Baten A."/>
            <person name="Bloomfield J."/>
            <person name="Borpatragohain P."/>
            <person name="He Z."/>
            <person name="Irish N."/>
            <person name="Irwin J."/>
            <person name="Liu K."/>
            <person name="Mauleon R.P."/>
            <person name="Moore J."/>
            <person name="Morris R."/>
            <person name="Ostergaard L."/>
            <person name="Wang B."/>
            <person name="Wells R."/>
        </authorList>
    </citation>
    <scope>NUCLEOTIDE SEQUENCE [LARGE SCALE GENOMIC DNA]</scope>
    <source>
        <strain evidence="14">R-o-18</strain>
        <tissue evidence="14">Leaf</tissue>
    </source>
</reference>
<dbReference type="PROSITE" id="PS51786">
    <property type="entry name" value="LON_PROTEOLYTIC"/>
    <property type="match status" value="1"/>
</dbReference>
<dbReference type="Gene3D" id="1.20.58.1480">
    <property type="match status" value="1"/>
</dbReference>
<dbReference type="Pfam" id="PF02190">
    <property type="entry name" value="LON_substr_bdg"/>
    <property type="match status" value="1"/>
</dbReference>
<feature type="active site" evidence="9 10">
    <location>
        <position position="1744"/>
    </location>
</feature>
<comment type="caution">
    <text evidence="14">The sequence shown here is derived from an EMBL/GenBank/DDBJ whole genome shotgun (WGS) entry which is preliminary data.</text>
</comment>
<dbReference type="InterPro" id="IPR049152">
    <property type="entry name" value="EFR3-like_ARM"/>
</dbReference>
<dbReference type="InterPro" id="IPR003111">
    <property type="entry name" value="Lon_prtase_N"/>
</dbReference>
<dbReference type="InterPro" id="IPR014721">
    <property type="entry name" value="Ribsml_uS5_D2-typ_fold_subgr"/>
</dbReference>
<keyword evidence="6 9" id="KW-0067">ATP-binding</keyword>
<evidence type="ECO:0000256" key="4">
    <source>
        <dbReference type="ARBA" id="ARBA00022801"/>
    </source>
</evidence>
<evidence type="ECO:0000256" key="2">
    <source>
        <dbReference type="ARBA" id="ARBA00022670"/>
    </source>
</evidence>
<organism evidence="14 15">
    <name type="scientific">Brassica rapa subsp. trilocularis</name>
    <dbReference type="NCBI Taxonomy" id="1813537"/>
    <lineage>
        <taxon>Eukaryota</taxon>
        <taxon>Viridiplantae</taxon>
        <taxon>Streptophyta</taxon>
        <taxon>Embryophyta</taxon>
        <taxon>Tracheophyta</taxon>
        <taxon>Spermatophyta</taxon>
        <taxon>Magnoliopsida</taxon>
        <taxon>eudicotyledons</taxon>
        <taxon>Gunneridae</taxon>
        <taxon>Pentapetalae</taxon>
        <taxon>rosids</taxon>
        <taxon>malvids</taxon>
        <taxon>Brassicales</taxon>
        <taxon>Brassicaceae</taxon>
        <taxon>Brassiceae</taxon>
        <taxon>Brassica</taxon>
    </lineage>
</organism>
<gene>
    <name evidence="14" type="primary">A06p044970.1_BraROA</name>
    <name evidence="14" type="ORF">IGI04_024462</name>
</gene>
<evidence type="ECO:0000256" key="5">
    <source>
        <dbReference type="ARBA" id="ARBA00022825"/>
    </source>
</evidence>
<dbReference type="InterPro" id="IPR015947">
    <property type="entry name" value="PUA-like_sf"/>
</dbReference>
<keyword evidence="15" id="KW-1185">Reference proteome</keyword>
<dbReference type="Pfam" id="PF00004">
    <property type="entry name" value="AAA"/>
    <property type="match status" value="1"/>
</dbReference>
<dbReference type="Pfam" id="PF05362">
    <property type="entry name" value="Lon_C"/>
    <property type="match status" value="1"/>
</dbReference>
<name>A0ABQ7MA78_BRACM</name>
<keyword evidence="8 9" id="KW-0496">Mitochondrion</keyword>
<evidence type="ECO:0000256" key="9">
    <source>
        <dbReference type="HAMAP-Rule" id="MF_03120"/>
    </source>
</evidence>
<evidence type="ECO:0000313" key="14">
    <source>
        <dbReference type="EMBL" id="KAG5394499.1"/>
    </source>
</evidence>
<dbReference type="PANTHER" id="PTHR43718">
    <property type="entry name" value="LON PROTEASE"/>
    <property type="match status" value="1"/>
</dbReference>
<comment type="similarity">
    <text evidence="9 10 11">Belongs to the peptidase S16 family.</text>
</comment>
<dbReference type="InterPro" id="IPR008269">
    <property type="entry name" value="Lon_proteolytic"/>
</dbReference>
<accession>A0ABQ7MA78</accession>
<feature type="active site" evidence="9 10">
    <location>
        <position position="1787"/>
    </location>
</feature>
<keyword evidence="7 9" id="KW-0238">DNA-binding</keyword>
<evidence type="ECO:0000259" key="13">
    <source>
        <dbReference type="PROSITE" id="PS51787"/>
    </source>
</evidence>
<evidence type="ECO:0000256" key="11">
    <source>
        <dbReference type="RuleBase" id="RU000591"/>
    </source>
</evidence>
<feature type="binding site" evidence="9">
    <location>
        <begin position="1373"/>
        <end position="1380"/>
    </location>
    <ligand>
        <name>ATP</name>
        <dbReference type="ChEBI" id="CHEBI:30616"/>
    </ligand>
</feature>
<dbReference type="InterPro" id="IPR027065">
    <property type="entry name" value="Lon_Prtase"/>
</dbReference>
<dbReference type="PRINTS" id="PR00830">
    <property type="entry name" value="ENDOLAPTASE"/>
</dbReference>
<dbReference type="PROSITE" id="PS01046">
    <property type="entry name" value="LON_SER"/>
    <property type="match status" value="1"/>
</dbReference>
<feature type="domain" description="Lon proteolytic" evidence="12">
    <location>
        <begin position="1654"/>
        <end position="1838"/>
    </location>
</feature>
<evidence type="ECO:0000313" key="15">
    <source>
        <dbReference type="Proteomes" id="UP000823674"/>
    </source>
</evidence>
<keyword evidence="2 9" id="KW-0645">Protease</keyword>
<evidence type="ECO:0000256" key="8">
    <source>
        <dbReference type="ARBA" id="ARBA00023128"/>
    </source>
</evidence>
<dbReference type="InterPro" id="IPR027417">
    <property type="entry name" value="P-loop_NTPase"/>
</dbReference>
<comment type="subunit">
    <text evidence="9">Homohexamer or homoheptamer. Organized in a ring with a central cavity.</text>
</comment>
<dbReference type="SMART" id="SM00382">
    <property type="entry name" value="AAA"/>
    <property type="match status" value="1"/>
</dbReference>
<dbReference type="Gene3D" id="3.30.230.10">
    <property type="match status" value="1"/>
</dbReference>
<keyword evidence="3 9" id="KW-0547">Nucleotide-binding</keyword>
<dbReference type="SUPFAM" id="SSF48371">
    <property type="entry name" value="ARM repeat"/>
    <property type="match status" value="1"/>
</dbReference>
<evidence type="ECO:0000256" key="6">
    <source>
        <dbReference type="ARBA" id="ARBA00022840"/>
    </source>
</evidence>
<evidence type="ECO:0000259" key="12">
    <source>
        <dbReference type="PROSITE" id="PS51786"/>
    </source>
</evidence>
<dbReference type="Pfam" id="PF22667">
    <property type="entry name" value="Lon_lid"/>
    <property type="match status" value="1"/>
</dbReference>
<dbReference type="SUPFAM" id="SSF52540">
    <property type="entry name" value="P-loop containing nucleoside triphosphate hydrolases"/>
    <property type="match status" value="1"/>
</dbReference>
<keyword evidence="4 9" id="KW-0378">Hydrolase</keyword>
<dbReference type="EMBL" id="JADBGQ010000006">
    <property type="protein sequence ID" value="KAG5394499.1"/>
    <property type="molecule type" value="Genomic_DNA"/>
</dbReference>
<dbReference type="InterPro" id="IPR004815">
    <property type="entry name" value="Lon_bac/euk-typ"/>
</dbReference>
<dbReference type="Gene3D" id="3.40.50.300">
    <property type="entry name" value="P-loop containing nucleotide triphosphate hydrolases"/>
    <property type="match status" value="1"/>
</dbReference>
<evidence type="ECO:0000256" key="10">
    <source>
        <dbReference type="PROSITE-ProRule" id="PRU01122"/>
    </source>
</evidence>
<dbReference type="InterPro" id="IPR003959">
    <property type="entry name" value="ATPase_AAA_core"/>
</dbReference>
<dbReference type="SUPFAM" id="SSF54211">
    <property type="entry name" value="Ribosomal protein S5 domain 2-like"/>
    <property type="match status" value="1"/>
</dbReference>
<dbReference type="InterPro" id="IPR016024">
    <property type="entry name" value="ARM-type_fold"/>
</dbReference>
<dbReference type="InterPro" id="IPR046336">
    <property type="entry name" value="Lon_prtase_N_sf"/>
</dbReference>
<comment type="catalytic activity">
    <reaction evidence="9">
        <text>Hydrolysis of proteins in presence of ATP.</text>
        <dbReference type="EC" id="3.4.21.53"/>
    </reaction>
</comment>
<comment type="function">
    <text evidence="9">ATP-dependent serine protease that mediates the selective degradation of misfolded, unassembled or oxidatively damaged polypeptides as well as certain short-lived regulatory proteins in the mitochondrial matrix. May also have a chaperone function in the assembly of inner membrane protein complexes. Participates in the regulation of mitochondrial gene expression and in the maintenance of the integrity of the mitochondrial genome. Binds to mitochondrial DNA in a site-specific manner.</text>
</comment>
<dbReference type="Pfam" id="PF21052">
    <property type="entry name" value="EFR3_ARM"/>
    <property type="match status" value="1"/>
</dbReference>
<dbReference type="Gene3D" id="1.10.8.60">
    <property type="match status" value="1"/>
</dbReference>
<dbReference type="InterPro" id="IPR003593">
    <property type="entry name" value="AAA+_ATPase"/>
</dbReference>
<dbReference type="NCBIfam" id="TIGR00763">
    <property type="entry name" value="lon"/>
    <property type="match status" value="1"/>
</dbReference>
<dbReference type="PANTHER" id="PTHR43718:SF2">
    <property type="entry name" value="LON PROTEASE HOMOLOG, MITOCHONDRIAL"/>
    <property type="match status" value="1"/>
</dbReference>
<dbReference type="PROSITE" id="PS51787">
    <property type="entry name" value="LON_N"/>
    <property type="match status" value="1"/>
</dbReference>
<dbReference type="HAMAP" id="MF_03120">
    <property type="entry name" value="lonm_euk"/>
    <property type="match status" value="1"/>
</dbReference>
<dbReference type="Gene3D" id="1.20.5.5270">
    <property type="match status" value="1"/>
</dbReference>
<protein>
    <recommendedName>
        <fullName evidence="9">Lon protease homolog, mitochondrial</fullName>
        <ecNumber evidence="9">3.4.21.53</ecNumber>
    </recommendedName>
</protein>
<evidence type="ECO:0000256" key="7">
    <source>
        <dbReference type="ARBA" id="ARBA00023125"/>
    </source>
</evidence>
<sequence length="1843" mass="204870">MGFISRTVFPACERVFVCCPALGPRSLHPVKRYKLLLLDIFPKSPDGAPNERKIVKLCEYAAKNPVHIPKIAKCLEKMCYKDLRSHQMKFIIIVTQAYNNMLFHCKAQMAYFAMSLLNVVTELLVNSKQNAPTILGCHTLTRFIYSQVDGTYTHSIEKFARKVCSLAREQGDEHQKRCLRASGLQCLSAMVWFMGEFSHIFAAVDEIVHAVLDNYEAGMIVQTNVDKEEQKNCNWGNEVIRCEGRGAGVRPKTARKDPALLTKEETEMPKVWAQICLQRMVDLAKESTTLRQILDPMFSYFTSRRQWTTPNGLAMIVLSDAIYLMEISGTQQLVLSSVVRHLDNKHVASDPELKAYIVQVAGSLAKLIRTSSYLKDISFVKDLCRHLRKSFQATSRSIGEEELNLNVMLQNSIEDCLREIAKGVGGNTQPLFDMMAVLLEELPSSGVVVSRAAVGSVLVLAHAMYSALTPSMRLQQAFPDALLDALLKAMLHPNVETRVGAHEIFSVILLPCSGKYQAALASVRSSGYVTSIAARLEKLRKEKDGVKVEKNGYNNNTHEDLKSYKSSPNFHKLNSMIDRNLADTLPSMMKFTEDQMGQLLSAFWTQSTLSDISPSNIKAIAHSFSLVLLSLRLKVDPYLFIGDDLQLHVRPQANMKDFGSLGDNQMATSMLFEMSSKVELSNTGLTDIIAKHLSKIKMLEETDAKMQLSEPFTPDDAFMFGSGPMIELEPNQSISKESSLSFDEDVHEGSVVEDEVTSELSVRFQPRGSPSSSIPQVISIDQLMESALEVAAGQVVVSYVSTSPLPYDTMTNRCETFGTGTRQKISKWLATENRQVNGLYRNSLEESCALEKVTEDNRRESWSMMSLPPNFASWGFMKGFDTNLRLRASPQLSNVFLPKKLSVTNLNFRSSSSPAMLKLFSSRVHHLTPAIRPGPRASVDSPLFKALSQLTGLNRRSSSLGHRVFFCSDSASDAEAAAEVAEAEAEVADSKSSSAIVSTNPRPEDCLTVLALPVPHRPLFPGFYMPIYVKDPKVLAALQESRRRQAPYAGAFLLKDAPSTDSSSSTETEKNINELKGKDLLERLHEVGTLAQISSIQGDQVILVGHRRLRITEMVSEEPLTVKVDHLKDKPFDMDDDVIKATSFEVISTLRDVLKTSSLWRDHVQTYTQHIGDFTYPRLADFGAAICGANRHQAQEVLEELDVHKRLRLTLELMKKEMEISKIQETIAKAIEEKISGEQRRYLLNEQLKAIKKELGVETDDKSALSGKFKERIEPNKEKIPAHILQVIEEELTKLQLLEASSSEFNVTRNYLDWLTILPWGNYSDENFDVVRAQQILDEDHYGLSDVKERILEFIAVGRLRGTSQGKIICLSGPPGVGKTSIGRSIARALNRKFFRFSVGGLGDVAEIKGHRRTYVGAMPGKMVQCLKSVGTANPLVLIDEIDKLGKGHAGDPASALLELLDPEQNANFLDHYLDVTIDLSKVLFVCTANVIDMIPNPLLDRMEVISIAGYITDEKVHIARDYLEKNARGDCGIKPEQVDVSDAALLSLIENYCREAGVRNLQKQIEKIYRKIALKLVREGAVPAEPAVTTDVEEAEIVAKLDVESPEKDAAKESKEEEAETKKISVEKVMIDESNLADYVGKPVFHAEKIYEPTPVGVVMGLAWTSMGGSTLYIETTVVEEGDGKGGLNITGQLGDVMKESTQIAHTVARKILLEKEPENLFFANSKLHLHVPAGATPKDGPSAGCTMITSLLSLAMNKPVREDLAMTGEVTLTGRILPIGGVKEKTIAARRSQVKTIIFPEPNRRDFEELAENVKEGLDVHFVDDYGKIFELAFGYDKQQD</sequence>
<dbReference type="Proteomes" id="UP000823674">
    <property type="component" value="Chromosome A06"/>
</dbReference>
<dbReference type="EC" id="3.4.21.53" evidence="9"/>
<dbReference type="InterPro" id="IPR054594">
    <property type="entry name" value="Lon_lid"/>
</dbReference>
<evidence type="ECO:0000256" key="1">
    <source>
        <dbReference type="ARBA" id="ARBA00004305"/>
    </source>
</evidence>
<dbReference type="SMART" id="SM00464">
    <property type="entry name" value="LON"/>
    <property type="match status" value="1"/>
</dbReference>
<dbReference type="SUPFAM" id="SSF88697">
    <property type="entry name" value="PUA domain-like"/>
    <property type="match status" value="1"/>
</dbReference>